<accession>A0A9P0K2C8</accession>
<proteinExistence type="predicted"/>
<organism evidence="1 2">
    <name type="scientific">Acanthoscelides obtectus</name>
    <name type="common">Bean weevil</name>
    <name type="synonym">Bruchus obtectus</name>
    <dbReference type="NCBI Taxonomy" id="200917"/>
    <lineage>
        <taxon>Eukaryota</taxon>
        <taxon>Metazoa</taxon>
        <taxon>Ecdysozoa</taxon>
        <taxon>Arthropoda</taxon>
        <taxon>Hexapoda</taxon>
        <taxon>Insecta</taxon>
        <taxon>Pterygota</taxon>
        <taxon>Neoptera</taxon>
        <taxon>Endopterygota</taxon>
        <taxon>Coleoptera</taxon>
        <taxon>Polyphaga</taxon>
        <taxon>Cucujiformia</taxon>
        <taxon>Chrysomeloidea</taxon>
        <taxon>Chrysomelidae</taxon>
        <taxon>Bruchinae</taxon>
        <taxon>Bruchini</taxon>
        <taxon>Acanthoscelides</taxon>
    </lineage>
</organism>
<keyword evidence="2" id="KW-1185">Reference proteome</keyword>
<sequence>MLLEGRYSPRCIRHLLVALTIFWWMSALARFEEITDFISINTLPDGEVETRIYYKGVVAKETTTAKK</sequence>
<evidence type="ECO:0000313" key="2">
    <source>
        <dbReference type="Proteomes" id="UP001152888"/>
    </source>
</evidence>
<gene>
    <name evidence="1" type="ORF">ACAOBT_LOCUS6010</name>
</gene>
<evidence type="ECO:0000313" key="1">
    <source>
        <dbReference type="EMBL" id="CAH1964777.1"/>
    </source>
</evidence>
<name>A0A9P0K2C8_ACAOB</name>
<dbReference type="EMBL" id="CAKOFQ010006718">
    <property type="protein sequence ID" value="CAH1964777.1"/>
    <property type="molecule type" value="Genomic_DNA"/>
</dbReference>
<comment type="caution">
    <text evidence="1">The sequence shown here is derived from an EMBL/GenBank/DDBJ whole genome shotgun (WGS) entry which is preliminary data.</text>
</comment>
<reference evidence="1" key="1">
    <citation type="submission" date="2022-03" db="EMBL/GenBank/DDBJ databases">
        <authorList>
            <person name="Sayadi A."/>
        </authorList>
    </citation>
    <scope>NUCLEOTIDE SEQUENCE</scope>
</reference>
<protein>
    <submittedName>
        <fullName evidence="1">Uncharacterized protein</fullName>
    </submittedName>
</protein>
<dbReference type="AlphaFoldDB" id="A0A9P0K2C8"/>
<dbReference type="Proteomes" id="UP001152888">
    <property type="component" value="Unassembled WGS sequence"/>
</dbReference>